<proteinExistence type="predicted"/>
<sequence length="259" mass="29271">MSMMKRVNNFSSTIHPIRSFSSSVKNFTNTAGRYCKLIMVSSKNNNKYYEMTEKDGEIHIVYGRVGATGIAIKASLSEWDSLVRSKMKKGYVDMTNLGSDMTNAGDDIYLENSSPDVKSLISELNNFSNISIVSNYNVGVGSVTKEQLDSAQSILDELYKVNENFKNDEDFLNSFNEKLLKLYAVIPRKMKKVQDYLINDKSNKESAASLLDDQQEILDVMATQVKITKHDQSDQPDFLKKNGLVVEDASQDEIKLLRR</sequence>
<dbReference type="KEGG" id="ngr:NAEGRDRAFT_54926"/>
<dbReference type="SMART" id="SM00773">
    <property type="entry name" value="WGR"/>
    <property type="match status" value="1"/>
</dbReference>
<keyword evidence="3" id="KW-1185">Reference proteome</keyword>
<evidence type="ECO:0000259" key="1">
    <source>
        <dbReference type="SMART" id="SM00773"/>
    </source>
</evidence>
<dbReference type="GeneID" id="8861108"/>
<dbReference type="RefSeq" id="XP_002668163.1">
    <property type="nucleotide sequence ID" value="XM_002668117.1"/>
</dbReference>
<evidence type="ECO:0000313" key="3">
    <source>
        <dbReference type="Proteomes" id="UP000006671"/>
    </source>
</evidence>
<feature type="domain" description="WGR" evidence="1">
    <location>
        <begin position="34"/>
        <end position="98"/>
    </location>
</feature>
<dbReference type="InParanoid" id="D2W683"/>
<dbReference type="Proteomes" id="UP000006671">
    <property type="component" value="Unassembled WGS sequence"/>
</dbReference>
<reference evidence="2 3" key="1">
    <citation type="journal article" date="2010" name="Cell">
        <title>The genome of Naegleria gruberi illuminates early eukaryotic versatility.</title>
        <authorList>
            <person name="Fritz-Laylin L.K."/>
            <person name="Prochnik S.E."/>
            <person name="Ginger M.L."/>
            <person name="Dacks J.B."/>
            <person name="Carpenter M.L."/>
            <person name="Field M.C."/>
            <person name="Kuo A."/>
            <person name="Paredez A."/>
            <person name="Chapman J."/>
            <person name="Pham J."/>
            <person name="Shu S."/>
            <person name="Neupane R."/>
            <person name="Cipriano M."/>
            <person name="Mancuso J."/>
            <person name="Tu H."/>
            <person name="Salamov A."/>
            <person name="Lindquist E."/>
            <person name="Shapiro H."/>
            <person name="Lucas S."/>
            <person name="Grigoriev I.V."/>
            <person name="Cande W.Z."/>
            <person name="Fulton C."/>
            <person name="Rokhsar D.S."/>
            <person name="Dawson S.C."/>
        </authorList>
    </citation>
    <scope>NUCLEOTIDE SEQUENCE [LARGE SCALE GENOMIC DNA]</scope>
    <source>
        <strain evidence="2 3">NEG-M</strain>
    </source>
</reference>
<dbReference type="EMBL" id="GG739254">
    <property type="protein sequence ID" value="EFC35419.1"/>
    <property type="molecule type" value="Genomic_DNA"/>
</dbReference>
<organism evidence="3">
    <name type="scientific">Naegleria gruberi</name>
    <name type="common">Amoeba</name>
    <dbReference type="NCBI Taxonomy" id="5762"/>
    <lineage>
        <taxon>Eukaryota</taxon>
        <taxon>Discoba</taxon>
        <taxon>Heterolobosea</taxon>
        <taxon>Tetramitia</taxon>
        <taxon>Eutetramitia</taxon>
        <taxon>Vahlkampfiidae</taxon>
        <taxon>Naegleria</taxon>
    </lineage>
</organism>
<dbReference type="VEuPathDB" id="AmoebaDB:NAEGRDRAFT_54926"/>
<name>D2W683_NAEGR</name>
<dbReference type="InterPro" id="IPR008893">
    <property type="entry name" value="WGR_domain"/>
</dbReference>
<gene>
    <name evidence="2" type="ORF">NAEGRDRAFT_54926</name>
</gene>
<dbReference type="AlphaFoldDB" id="D2W683"/>
<evidence type="ECO:0000313" key="2">
    <source>
        <dbReference type="EMBL" id="EFC35419.1"/>
    </source>
</evidence>
<accession>D2W683</accession>
<protein>
    <submittedName>
        <fullName evidence="2">Predicted protein</fullName>
    </submittedName>
</protein>